<evidence type="ECO:0000313" key="4">
    <source>
        <dbReference type="EMBL" id="RZT58164.1"/>
    </source>
</evidence>
<dbReference type="KEGG" id="malk:MalAC0309_2145"/>
<evidence type="ECO:0000313" key="3">
    <source>
        <dbReference type="EMBL" id="BAU32988.1"/>
    </source>
</evidence>
<evidence type="ECO:0000313" key="5">
    <source>
        <dbReference type="Proteomes" id="UP000218965"/>
    </source>
</evidence>
<dbReference type="Pfam" id="PF02604">
    <property type="entry name" value="PhdYeFM_antitox"/>
    <property type="match status" value="1"/>
</dbReference>
<dbReference type="SUPFAM" id="SSF143120">
    <property type="entry name" value="YefM-like"/>
    <property type="match status" value="1"/>
</dbReference>
<evidence type="ECO:0000313" key="6">
    <source>
        <dbReference type="Proteomes" id="UP000292408"/>
    </source>
</evidence>
<dbReference type="AlphaFoldDB" id="A0A0U5BQT6"/>
<keyword evidence="6" id="KW-1185">Reference proteome</keyword>
<dbReference type="PANTHER" id="PTHR33713">
    <property type="entry name" value="ANTITOXIN YAFN-RELATED"/>
    <property type="match status" value="1"/>
</dbReference>
<dbReference type="EMBL" id="AP017315">
    <property type="protein sequence ID" value="BAU32988.1"/>
    <property type="molecule type" value="Genomic_DNA"/>
</dbReference>
<gene>
    <name evidence="4" type="ORF">EV140_2405</name>
    <name evidence="3" type="ORF">MalAC0309_2145</name>
</gene>
<reference evidence="3 5" key="4">
    <citation type="submission" date="2016-01" db="EMBL/GenBank/DDBJ databases">
        <title>Microcella alkaliphila JAM AC0309 whole genome shotgun sequence.</title>
        <authorList>
            <person name="Kurata A."/>
            <person name="Hirose Y."/>
            <person name="Kishimoto N."/>
            <person name="Kobayashi T."/>
        </authorList>
    </citation>
    <scope>NUCLEOTIDE SEQUENCE [LARGE SCALE GENOMIC DNA]</scope>
    <source>
        <strain evidence="3 5">JAM AC0309</strain>
    </source>
</reference>
<dbReference type="InterPro" id="IPR006442">
    <property type="entry name" value="Antitoxin_Phd/YefM"/>
</dbReference>
<dbReference type="InterPro" id="IPR051405">
    <property type="entry name" value="phD/YefM_antitoxin"/>
</dbReference>
<reference evidence="4" key="5">
    <citation type="submission" date="2019-02" db="EMBL/GenBank/DDBJ databases">
        <authorList>
            <person name="Whitman W."/>
            <person name="Huntemann M."/>
            <person name="Clum A."/>
            <person name="Pillay M."/>
            <person name="Palaniappan K."/>
            <person name="Varghese N."/>
            <person name="Mikhailova N."/>
            <person name="Stamatis D."/>
            <person name="Reddy T."/>
            <person name="Daum C."/>
            <person name="Shapiro N."/>
            <person name="Ivanova N."/>
            <person name="Kyrpides N."/>
            <person name="Woyke T."/>
        </authorList>
    </citation>
    <scope>NUCLEOTIDE SEQUENCE</scope>
    <source>
        <strain evidence="4">AC4r</strain>
    </source>
</reference>
<reference evidence="5" key="3">
    <citation type="submission" date="2015-12" db="EMBL/GenBank/DDBJ databases">
        <authorList>
            <person name="Shamseldin A."/>
            <person name="Moawad H."/>
            <person name="Abd El-Rahim W.M."/>
            <person name="Sadowsky M.J."/>
        </authorList>
    </citation>
    <scope>NUCLEOTIDE SEQUENCE [LARGE SCALE GENOMIC DNA]</scope>
    <source>
        <strain evidence="5">JAM AC0309</strain>
    </source>
</reference>
<dbReference type="InterPro" id="IPR036165">
    <property type="entry name" value="YefM-like_sf"/>
</dbReference>
<dbReference type="EMBL" id="SGXT01000018">
    <property type="protein sequence ID" value="RZT58164.1"/>
    <property type="molecule type" value="Genomic_DNA"/>
</dbReference>
<evidence type="ECO:0000256" key="2">
    <source>
        <dbReference type="RuleBase" id="RU362080"/>
    </source>
</evidence>
<dbReference type="RefSeq" id="WP_096422528.1">
    <property type="nucleotide sequence ID" value="NZ_AP017315.1"/>
</dbReference>
<comment type="similarity">
    <text evidence="1 2">Belongs to the phD/YefM antitoxin family.</text>
</comment>
<reference evidence="3" key="2">
    <citation type="submission" date="2015-12" db="EMBL/GenBank/DDBJ databases">
        <authorList>
            <consortium name="Microcella alkaliphila JAM AC0309 genome sequencing consortium"/>
            <person name="Kurata A."/>
            <person name="Hirose Y."/>
            <person name="Kishimoto N."/>
            <person name="Kobayashi T."/>
        </authorList>
    </citation>
    <scope>NUCLEOTIDE SEQUENCE</scope>
    <source>
        <strain evidence="3">JAM AC0309</strain>
    </source>
</reference>
<dbReference type="PANTHER" id="PTHR33713:SF6">
    <property type="entry name" value="ANTITOXIN YEFM"/>
    <property type="match status" value="1"/>
</dbReference>
<sequence>MTAISASEARKTLFGIIQQVNDDHAPVEVVSKHGNAVILSKADYDAMAETAHLLRNPANAERLLASIERARRGEFEQHDLVDP</sequence>
<name>A0A0U5BQT6_9MICO</name>
<dbReference type="Gene3D" id="3.40.1620.10">
    <property type="entry name" value="YefM-like domain"/>
    <property type="match status" value="1"/>
</dbReference>
<protein>
    <recommendedName>
        <fullName evidence="2">Antitoxin</fullName>
    </recommendedName>
</protein>
<evidence type="ECO:0000256" key="1">
    <source>
        <dbReference type="ARBA" id="ARBA00009981"/>
    </source>
</evidence>
<comment type="function">
    <text evidence="2">Antitoxin component of a type II toxin-antitoxin (TA) system.</text>
</comment>
<accession>A0A0U5BQT6</accession>
<dbReference type="Proteomes" id="UP000292408">
    <property type="component" value="Unassembled WGS sequence"/>
</dbReference>
<proteinExistence type="inferred from homology"/>
<dbReference type="Gene3D" id="1.10.1220.170">
    <property type="match status" value="1"/>
</dbReference>
<dbReference type="NCBIfam" id="TIGR01552">
    <property type="entry name" value="phd_fam"/>
    <property type="match status" value="1"/>
</dbReference>
<dbReference type="Proteomes" id="UP000218965">
    <property type="component" value="Chromosome"/>
</dbReference>
<organism evidence="3 5">
    <name type="scientific">Microcella alkaliphila</name>
    <dbReference type="NCBI Taxonomy" id="279828"/>
    <lineage>
        <taxon>Bacteria</taxon>
        <taxon>Bacillati</taxon>
        <taxon>Actinomycetota</taxon>
        <taxon>Actinomycetes</taxon>
        <taxon>Micrococcales</taxon>
        <taxon>Microbacteriaceae</taxon>
        <taxon>Microcella</taxon>
    </lineage>
</organism>
<reference evidence="4 6" key="1">
    <citation type="journal article" date="2015" name="Stand. Genomic Sci.">
        <title>Genomic Encyclopedia of Bacterial and Archaeal Type Strains, Phase III: the genomes of soil and plant-associated and newly described type strains.</title>
        <authorList>
            <person name="Whitman W.B."/>
            <person name="Woyke T."/>
            <person name="Klenk H.P."/>
            <person name="Zhou Y."/>
            <person name="Lilburn T.G."/>
            <person name="Beck B.J."/>
            <person name="De Vos P."/>
            <person name="Vandamme P."/>
            <person name="Eisen J.A."/>
            <person name="Garrity G."/>
            <person name="Hugenholtz P."/>
            <person name="Kyrpides N.C."/>
        </authorList>
    </citation>
    <scope>NUCLEOTIDE SEQUENCE [LARGE SCALE GENOMIC DNA]</scope>
    <source>
        <strain evidence="4 6">AC4r</strain>
    </source>
</reference>
<dbReference type="OrthoDB" id="9802003at2"/>